<dbReference type="EMBL" id="SLXQ01000001">
    <property type="protein sequence ID" value="TCP56157.1"/>
    <property type="molecule type" value="Genomic_DNA"/>
</dbReference>
<dbReference type="Gene3D" id="1.20.1250.20">
    <property type="entry name" value="MFS general substrate transporter like domains"/>
    <property type="match status" value="1"/>
</dbReference>
<comment type="subcellular location">
    <subcellularLocation>
        <location evidence="1">Cell membrane</location>
        <topology evidence="1">Multi-pass membrane protein</topology>
    </subcellularLocation>
</comment>
<feature type="transmembrane region" description="Helical" evidence="7">
    <location>
        <begin position="47"/>
        <end position="70"/>
    </location>
</feature>
<evidence type="ECO:0000256" key="3">
    <source>
        <dbReference type="ARBA" id="ARBA00022475"/>
    </source>
</evidence>
<evidence type="ECO:0000256" key="7">
    <source>
        <dbReference type="SAM" id="Phobius"/>
    </source>
</evidence>
<dbReference type="PANTHER" id="PTHR23513:SF6">
    <property type="entry name" value="MAJOR FACILITATOR SUPERFAMILY ASSOCIATED DOMAIN-CONTAINING PROTEIN"/>
    <property type="match status" value="1"/>
</dbReference>
<sequence length="418" mass="44067">MTEVRAQRLGANYWRLWTSSGLANLADGIFKIALPLVAIQFTRSPVLIAGVTLAVTLPWLLFALPAGALVDRLDRRKAMLVAEVIRATMLGLLMLAMVFGVGSIWALFVVAVCVGSCETIYDTAAQSIVPQIVQRDQLTRANGRLYGAELTANEFIGPPLAGALVAGGAVLAFGAPAGLWFLALLPLVLVRGDYRVARTAPTTLRADIRAGLRFLMGNRVLRTLAVMVGVMNFARQAMMAVFVLYAVGASSAMGLSESAFGALLTATAAGGLAGSGCAEWLERRLGRARTLLFSVLLGVPMAALPAMTVNPYLIGAGFFLGGVCVIVWNVVVVSLRQRITPDGMLGRLNSCFRLLAWGTMPLGAATGGVVAELLGLRGVFLFSAALSLIVVVGLLVVTDRAMDAAEQAVHSDVDHSRT</sequence>
<feature type="transmembrane region" description="Helical" evidence="7">
    <location>
        <begin position="354"/>
        <end position="374"/>
    </location>
</feature>
<evidence type="ECO:0000259" key="8">
    <source>
        <dbReference type="PROSITE" id="PS50850"/>
    </source>
</evidence>
<dbReference type="InterPro" id="IPR020846">
    <property type="entry name" value="MFS_dom"/>
</dbReference>
<reference evidence="9 10" key="1">
    <citation type="submission" date="2019-03" db="EMBL/GenBank/DDBJ databases">
        <title>Genomic Encyclopedia of Type Strains, Phase IV (KMG-IV): sequencing the most valuable type-strain genomes for metagenomic binning, comparative biology and taxonomic classification.</title>
        <authorList>
            <person name="Goeker M."/>
        </authorList>
    </citation>
    <scope>NUCLEOTIDE SEQUENCE [LARGE SCALE GENOMIC DNA]</scope>
    <source>
        <strain evidence="9 10">DSM 45765</strain>
    </source>
</reference>
<comment type="caution">
    <text evidence="9">The sequence shown here is derived from an EMBL/GenBank/DDBJ whole genome shotgun (WGS) entry which is preliminary data.</text>
</comment>
<dbReference type="GO" id="GO:0005886">
    <property type="term" value="C:plasma membrane"/>
    <property type="evidence" value="ECO:0007669"/>
    <property type="project" value="UniProtKB-SubCell"/>
</dbReference>
<dbReference type="PROSITE" id="PS50850">
    <property type="entry name" value="MFS"/>
    <property type="match status" value="1"/>
</dbReference>
<evidence type="ECO:0000313" key="9">
    <source>
        <dbReference type="EMBL" id="TCP56157.1"/>
    </source>
</evidence>
<dbReference type="RefSeq" id="WP_207894356.1">
    <property type="nucleotide sequence ID" value="NZ_SLXQ01000001.1"/>
</dbReference>
<accession>A0A4R2R2A9</accession>
<dbReference type="InterPro" id="IPR010290">
    <property type="entry name" value="TM_effector"/>
</dbReference>
<feature type="domain" description="Major facilitator superfamily (MFS) profile" evidence="8">
    <location>
        <begin position="1"/>
        <end position="402"/>
    </location>
</feature>
<keyword evidence="3" id="KW-1003">Cell membrane</keyword>
<keyword evidence="6 7" id="KW-0472">Membrane</keyword>
<dbReference type="AlphaFoldDB" id="A0A4R2R2A9"/>
<evidence type="ECO:0000256" key="4">
    <source>
        <dbReference type="ARBA" id="ARBA00022692"/>
    </source>
</evidence>
<feature type="transmembrane region" description="Helical" evidence="7">
    <location>
        <begin position="313"/>
        <end position="333"/>
    </location>
</feature>
<dbReference type="Proteomes" id="UP000294911">
    <property type="component" value="Unassembled WGS sequence"/>
</dbReference>
<dbReference type="CDD" id="cd06173">
    <property type="entry name" value="MFS_MefA_like"/>
    <property type="match status" value="1"/>
</dbReference>
<dbReference type="SUPFAM" id="SSF103473">
    <property type="entry name" value="MFS general substrate transporter"/>
    <property type="match status" value="1"/>
</dbReference>
<dbReference type="GO" id="GO:0022857">
    <property type="term" value="F:transmembrane transporter activity"/>
    <property type="evidence" value="ECO:0007669"/>
    <property type="project" value="InterPro"/>
</dbReference>
<gene>
    <name evidence="9" type="ORF">EV191_10197</name>
</gene>
<dbReference type="Pfam" id="PF05977">
    <property type="entry name" value="MFS_3"/>
    <property type="match status" value="1"/>
</dbReference>
<protein>
    <submittedName>
        <fullName evidence="9">Putative MFS family arabinose efflux permease</fullName>
    </submittedName>
</protein>
<keyword evidence="5 7" id="KW-1133">Transmembrane helix</keyword>
<feature type="transmembrane region" description="Helical" evidence="7">
    <location>
        <begin position="90"/>
        <end position="112"/>
    </location>
</feature>
<feature type="transmembrane region" description="Helical" evidence="7">
    <location>
        <begin position="380"/>
        <end position="397"/>
    </location>
</feature>
<feature type="transmembrane region" description="Helical" evidence="7">
    <location>
        <begin position="223"/>
        <end position="247"/>
    </location>
</feature>
<feature type="transmembrane region" description="Helical" evidence="7">
    <location>
        <begin position="259"/>
        <end position="278"/>
    </location>
</feature>
<proteinExistence type="predicted"/>
<feature type="transmembrane region" description="Helical" evidence="7">
    <location>
        <begin position="290"/>
        <end position="307"/>
    </location>
</feature>
<name>A0A4R2R2A9_9PSEU</name>
<feature type="transmembrane region" description="Helical" evidence="7">
    <location>
        <begin position="21"/>
        <end position="41"/>
    </location>
</feature>
<keyword evidence="2" id="KW-0813">Transport</keyword>
<evidence type="ECO:0000256" key="2">
    <source>
        <dbReference type="ARBA" id="ARBA00022448"/>
    </source>
</evidence>
<evidence type="ECO:0000256" key="6">
    <source>
        <dbReference type="ARBA" id="ARBA00023136"/>
    </source>
</evidence>
<keyword evidence="10" id="KW-1185">Reference proteome</keyword>
<feature type="transmembrane region" description="Helical" evidence="7">
    <location>
        <begin position="160"/>
        <end position="189"/>
    </location>
</feature>
<evidence type="ECO:0000256" key="5">
    <source>
        <dbReference type="ARBA" id="ARBA00022989"/>
    </source>
</evidence>
<dbReference type="InterPro" id="IPR036259">
    <property type="entry name" value="MFS_trans_sf"/>
</dbReference>
<keyword evidence="4 7" id="KW-0812">Transmembrane</keyword>
<organism evidence="9 10">
    <name type="scientific">Tamaricihabitans halophyticus</name>
    <dbReference type="NCBI Taxonomy" id="1262583"/>
    <lineage>
        <taxon>Bacteria</taxon>
        <taxon>Bacillati</taxon>
        <taxon>Actinomycetota</taxon>
        <taxon>Actinomycetes</taxon>
        <taxon>Pseudonocardiales</taxon>
        <taxon>Pseudonocardiaceae</taxon>
        <taxon>Tamaricihabitans</taxon>
    </lineage>
</organism>
<dbReference type="PANTHER" id="PTHR23513">
    <property type="entry name" value="INTEGRAL MEMBRANE EFFLUX PROTEIN-RELATED"/>
    <property type="match status" value="1"/>
</dbReference>
<evidence type="ECO:0000256" key="1">
    <source>
        <dbReference type="ARBA" id="ARBA00004651"/>
    </source>
</evidence>
<evidence type="ECO:0000313" key="10">
    <source>
        <dbReference type="Proteomes" id="UP000294911"/>
    </source>
</evidence>